<dbReference type="GO" id="GO:0042910">
    <property type="term" value="F:xenobiotic transmembrane transporter activity"/>
    <property type="evidence" value="ECO:0007669"/>
    <property type="project" value="TreeGrafter"/>
</dbReference>
<evidence type="ECO:0000313" key="2">
    <source>
        <dbReference type="EMBL" id="EIT68673.1"/>
    </source>
</evidence>
<feature type="transmembrane region" description="Helical" evidence="1">
    <location>
        <begin position="914"/>
        <end position="932"/>
    </location>
</feature>
<feature type="transmembrane region" description="Helical" evidence="1">
    <location>
        <begin position="392"/>
        <end position="416"/>
    </location>
</feature>
<feature type="transmembrane region" description="Helical" evidence="1">
    <location>
        <begin position="366"/>
        <end position="386"/>
    </location>
</feature>
<dbReference type="InterPro" id="IPR027463">
    <property type="entry name" value="AcrB_DN_DC_subdom"/>
</dbReference>
<gene>
    <name evidence="2" type="ORF">WQQ_38680</name>
</gene>
<evidence type="ECO:0000313" key="3">
    <source>
        <dbReference type="Proteomes" id="UP000003704"/>
    </source>
</evidence>
<dbReference type="Gene3D" id="1.20.1640.10">
    <property type="entry name" value="Multidrug efflux transporter AcrB transmembrane domain"/>
    <property type="match status" value="2"/>
</dbReference>
<feature type="transmembrane region" description="Helical" evidence="1">
    <location>
        <begin position="989"/>
        <end position="1008"/>
    </location>
</feature>
<dbReference type="OrthoDB" id="9759330at2"/>
<organism evidence="2 3">
    <name type="scientific">Hydrocarboniphaga effusa AP103</name>
    <dbReference type="NCBI Taxonomy" id="1172194"/>
    <lineage>
        <taxon>Bacteria</taxon>
        <taxon>Pseudomonadati</taxon>
        <taxon>Pseudomonadota</taxon>
        <taxon>Gammaproteobacteria</taxon>
        <taxon>Nevskiales</taxon>
        <taxon>Nevskiaceae</taxon>
        <taxon>Hydrocarboniphaga</taxon>
    </lineage>
</organism>
<dbReference type="Gene3D" id="3.30.2090.10">
    <property type="entry name" value="Multidrug efflux transporter AcrB TolC docking domain, DN and DC subdomains"/>
    <property type="match status" value="2"/>
</dbReference>
<feature type="transmembrane region" description="Helical" evidence="1">
    <location>
        <begin position="437"/>
        <end position="458"/>
    </location>
</feature>
<name>I8T4M4_9GAMM</name>
<evidence type="ECO:0000256" key="1">
    <source>
        <dbReference type="SAM" id="Phobius"/>
    </source>
</evidence>
<dbReference type="EMBL" id="AKGD01000003">
    <property type="protein sequence ID" value="EIT68673.1"/>
    <property type="molecule type" value="Genomic_DNA"/>
</dbReference>
<proteinExistence type="predicted"/>
<dbReference type="Gene3D" id="3.30.70.1430">
    <property type="entry name" value="Multidrug efflux transporter AcrB pore domain"/>
    <property type="match status" value="2"/>
</dbReference>
<dbReference type="SUPFAM" id="SSF82714">
    <property type="entry name" value="Multidrug efflux transporter AcrB TolC docking domain, DN and DC subdomains"/>
    <property type="match status" value="2"/>
</dbReference>
<dbReference type="STRING" id="1172194.WQQ_38680"/>
<feature type="transmembrane region" description="Helical" evidence="1">
    <location>
        <begin position="1020"/>
        <end position="1040"/>
    </location>
</feature>
<protein>
    <submittedName>
        <fullName evidence="2">Cation/multidrug efflux pump</fullName>
    </submittedName>
</protein>
<feature type="transmembrane region" description="Helical" evidence="1">
    <location>
        <begin position="340"/>
        <end position="359"/>
    </location>
</feature>
<dbReference type="Gene3D" id="3.30.70.1440">
    <property type="entry name" value="Multidrug efflux transporter AcrB pore domain"/>
    <property type="match status" value="1"/>
</dbReference>
<dbReference type="InterPro" id="IPR001036">
    <property type="entry name" value="Acrflvin-R"/>
</dbReference>
<feature type="transmembrane region" description="Helical" evidence="1">
    <location>
        <begin position="543"/>
        <end position="562"/>
    </location>
</feature>
<dbReference type="Pfam" id="PF00873">
    <property type="entry name" value="ACR_tran"/>
    <property type="match status" value="1"/>
</dbReference>
<dbReference type="PATRIC" id="fig|1172194.4.peg.3754"/>
<reference evidence="2 3" key="1">
    <citation type="journal article" date="2012" name="J. Bacteriol.">
        <title>Genome Sequence of n-Alkane-Degrading Hydrocarboniphaga effusa Strain AP103T (ATCC BAA-332T).</title>
        <authorList>
            <person name="Chang H.K."/>
            <person name="Zylstra G.J."/>
            <person name="Chae J.C."/>
        </authorList>
    </citation>
    <scope>NUCLEOTIDE SEQUENCE [LARGE SCALE GENOMIC DNA]</scope>
    <source>
        <strain evidence="2 3">AP103</strain>
    </source>
</reference>
<sequence length="1055" mass="113372">MWIVRIALSRPYTFIVMALLLPLLGALVVIGTPMQKGMATDIFPDIRIPVIGVVYSYTGLPPEEVAGRITSNFERPVTTLVNDVEHVESQAYPGVTVIKVFFQPGVDINLAMSQVTAFAQTTLRNMPSGMTPPLVLKYNASTVPILQLALSSTKLGESELFDFGNSFIRAQLATVAGASIPFPFGGATRQIQVDLMPARLRALGLSASDVNTAIGNQNLIIPAGTQKIGGIEYNVKLNASPIDYQKLNDLPVRQIGDSVVYVRDVAHVHDGHPPQTNIVRVDGKRAVLMSIQKTGSASTLDIVSTIKERLPFIREQLPEGARIADTGDQSIFVKAAVKGVVTEGLIAAALTALMILLFLGSWRSTLIITISIPLAIISSILALNALGETINIMTLGGLALAVGILVDDATVTIENINRFLEEGMDVEAAILEGSRQILVPALVSTMAICIVFVPMFLLSGVARYLFVPMAEAVVFAMIASYILSRTLVPTLAMYWLKKHDPHAHEQPAKGPLQRFQRGFEARFEKFRGRYHEVLQSVQERRGAFVGVFLGAMLLSTLLYPLLGQNFFPSIDAGQIKLHIRAATGTRVEDTAILVDHIEAALKKVIPAEEFESIVDNVGLPVSGINLTYSNSGQIGVGDADIFVALKEGHGSTPDYVRELRKRLPEEFPSTSFAFLPADITSQILNFGLPAPIDIQVVGGSPKNREVAYKLLNALRGVPGLVDLRVQQAFNQPELRVATDRSRAEQLGLTQRDVANNLLITLSGSLQTSPTFWLNLNNGTQYPIVTQAPQNQLATLQDLQNLPVASSSGEPQILGGLATIERGFGSSIVSKYDAQPVIDIYGAVQDRDLGSVSRRVDEIIAEHSQDLPKGTRIVARGQMLTMQQSYTGLLIGLAGAIVLVYLLIVVNFQSWLDPFIIISALPAALAGIAWMLFVTGTTLSVPALTGAILCMGVATANSILMVSFARERLAEGASAAQAALDAGYTRFRPVLMTALAMIIGMLPMALGVGEGGEQNAPLGRAVIGGLIFATIATLLFVPTLFSMLHGRDHAAHTPSA</sequence>
<dbReference type="PANTHER" id="PTHR32063:SF8">
    <property type="entry name" value="CATION EFFLUX PROTEIN"/>
    <property type="match status" value="1"/>
</dbReference>
<dbReference type="SUPFAM" id="SSF82866">
    <property type="entry name" value="Multidrug efflux transporter AcrB transmembrane domain"/>
    <property type="match status" value="2"/>
</dbReference>
<keyword evidence="1" id="KW-0812">Transmembrane</keyword>
<comment type="caution">
    <text evidence="2">The sequence shown here is derived from an EMBL/GenBank/DDBJ whole genome shotgun (WGS) entry which is preliminary data.</text>
</comment>
<dbReference type="GO" id="GO:0005886">
    <property type="term" value="C:plasma membrane"/>
    <property type="evidence" value="ECO:0007669"/>
    <property type="project" value="TreeGrafter"/>
</dbReference>
<feature type="transmembrane region" description="Helical" evidence="1">
    <location>
        <begin position="885"/>
        <end position="907"/>
    </location>
</feature>
<keyword evidence="1" id="KW-1133">Transmembrane helix</keyword>
<feature type="transmembrane region" description="Helical" evidence="1">
    <location>
        <begin position="938"/>
        <end position="959"/>
    </location>
</feature>
<keyword evidence="1" id="KW-0472">Membrane</keyword>
<dbReference type="Gene3D" id="3.30.70.1320">
    <property type="entry name" value="Multidrug efflux transporter AcrB pore domain like"/>
    <property type="match status" value="1"/>
</dbReference>
<dbReference type="PANTHER" id="PTHR32063">
    <property type="match status" value="1"/>
</dbReference>
<dbReference type="AlphaFoldDB" id="I8T4M4"/>
<feature type="transmembrane region" description="Helical" evidence="1">
    <location>
        <begin position="12"/>
        <end position="34"/>
    </location>
</feature>
<accession>I8T4M4</accession>
<dbReference type="PRINTS" id="PR00702">
    <property type="entry name" value="ACRIFLAVINRP"/>
</dbReference>
<keyword evidence="3" id="KW-1185">Reference proteome</keyword>
<dbReference type="RefSeq" id="WP_007186803.1">
    <property type="nucleotide sequence ID" value="NZ_AKGD01000003.1"/>
</dbReference>
<dbReference type="Proteomes" id="UP000003704">
    <property type="component" value="Unassembled WGS sequence"/>
</dbReference>
<dbReference type="SUPFAM" id="SSF82693">
    <property type="entry name" value="Multidrug efflux transporter AcrB pore domain, PN1, PN2, PC1 and PC2 subdomains"/>
    <property type="match status" value="2"/>
</dbReference>